<dbReference type="SUPFAM" id="SSF56801">
    <property type="entry name" value="Acetyl-CoA synthetase-like"/>
    <property type="match status" value="1"/>
</dbReference>
<feature type="region of interest" description="Disordered" evidence="1">
    <location>
        <begin position="80"/>
        <end position="109"/>
    </location>
</feature>
<dbReference type="OrthoDB" id="408177at2759"/>
<dbReference type="InterPro" id="IPR025110">
    <property type="entry name" value="AMP-bd_C"/>
</dbReference>
<evidence type="ECO:0000313" key="3">
    <source>
        <dbReference type="EMBL" id="RUS72573.1"/>
    </source>
</evidence>
<feature type="domain" description="AMP-binding enzyme C-terminal" evidence="2">
    <location>
        <begin position="48"/>
        <end position="83"/>
    </location>
</feature>
<dbReference type="Pfam" id="PF13193">
    <property type="entry name" value="AMP-binding_C"/>
    <property type="match status" value="1"/>
</dbReference>
<dbReference type="EMBL" id="RQTK01001050">
    <property type="protein sequence ID" value="RUS72573.1"/>
    <property type="molecule type" value="Genomic_DNA"/>
</dbReference>
<protein>
    <recommendedName>
        <fullName evidence="2">AMP-binding enzyme C-terminal domain-containing protein</fullName>
    </recommendedName>
</protein>
<gene>
    <name evidence="3" type="ORF">EGW08_019659</name>
</gene>
<name>A0A433STI4_ELYCH</name>
<feature type="compositionally biased region" description="Low complexity" evidence="1">
    <location>
        <begin position="100"/>
        <end position="109"/>
    </location>
</feature>
<keyword evidence="4" id="KW-1185">Reference proteome</keyword>
<evidence type="ECO:0000259" key="2">
    <source>
        <dbReference type="Pfam" id="PF13193"/>
    </source>
</evidence>
<feature type="non-terminal residue" evidence="3">
    <location>
        <position position="109"/>
    </location>
</feature>
<evidence type="ECO:0000313" key="4">
    <source>
        <dbReference type="Proteomes" id="UP000271974"/>
    </source>
</evidence>
<accession>A0A433STI4</accession>
<dbReference type="Gene3D" id="3.30.300.30">
    <property type="match status" value="1"/>
</dbReference>
<reference evidence="3 4" key="1">
    <citation type="submission" date="2019-01" db="EMBL/GenBank/DDBJ databases">
        <title>A draft genome assembly of the solar-powered sea slug Elysia chlorotica.</title>
        <authorList>
            <person name="Cai H."/>
            <person name="Li Q."/>
            <person name="Fang X."/>
            <person name="Li J."/>
            <person name="Curtis N.E."/>
            <person name="Altenburger A."/>
            <person name="Shibata T."/>
            <person name="Feng M."/>
            <person name="Maeda T."/>
            <person name="Schwartz J.A."/>
            <person name="Shigenobu S."/>
            <person name="Lundholm N."/>
            <person name="Nishiyama T."/>
            <person name="Yang H."/>
            <person name="Hasebe M."/>
            <person name="Li S."/>
            <person name="Pierce S.K."/>
            <person name="Wang J."/>
        </authorList>
    </citation>
    <scope>NUCLEOTIDE SEQUENCE [LARGE SCALE GENOMIC DNA]</scope>
    <source>
        <strain evidence="3">EC2010</strain>
        <tissue evidence="3">Whole organism of an adult</tissue>
    </source>
</reference>
<dbReference type="AlphaFoldDB" id="A0A433STI4"/>
<comment type="caution">
    <text evidence="3">The sequence shown here is derived from an EMBL/GenBank/DDBJ whole genome shotgun (WGS) entry which is preliminary data.</text>
</comment>
<proteinExistence type="predicted"/>
<feature type="compositionally biased region" description="Basic and acidic residues" evidence="1">
    <location>
        <begin position="85"/>
        <end position="99"/>
    </location>
</feature>
<sequence>MTLAAFVLLRQAAETPLISSPQTDTTNLTCGSVSDSVSTSTFPNWSVVEAKLLAHARQCLPHHAVPDVFVEVVDRFPLTPHGKLNRHELQNTLENRDSVSADVSPSSVL</sequence>
<evidence type="ECO:0000256" key="1">
    <source>
        <dbReference type="SAM" id="MobiDB-lite"/>
    </source>
</evidence>
<organism evidence="3 4">
    <name type="scientific">Elysia chlorotica</name>
    <name type="common">Eastern emerald elysia</name>
    <name type="synonym">Sea slug</name>
    <dbReference type="NCBI Taxonomy" id="188477"/>
    <lineage>
        <taxon>Eukaryota</taxon>
        <taxon>Metazoa</taxon>
        <taxon>Spiralia</taxon>
        <taxon>Lophotrochozoa</taxon>
        <taxon>Mollusca</taxon>
        <taxon>Gastropoda</taxon>
        <taxon>Heterobranchia</taxon>
        <taxon>Euthyneura</taxon>
        <taxon>Panpulmonata</taxon>
        <taxon>Sacoglossa</taxon>
        <taxon>Placobranchoidea</taxon>
        <taxon>Plakobranchidae</taxon>
        <taxon>Elysia</taxon>
    </lineage>
</organism>
<dbReference type="Proteomes" id="UP000271974">
    <property type="component" value="Unassembled WGS sequence"/>
</dbReference>
<dbReference type="InterPro" id="IPR045851">
    <property type="entry name" value="AMP-bd_C_sf"/>
</dbReference>